<accession>A0A1H4AY39</accession>
<dbReference type="EC" id="2.7.13.3" evidence="3"/>
<keyword evidence="8" id="KW-0812">Transmembrane</keyword>
<dbReference type="InterPro" id="IPR003660">
    <property type="entry name" value="HAMP_dom"/>
</dbReference>
<feature type="domain" description="Histidine kinase" evidence="9">
    <location>
        <begin position="265"/>
        <end position="487"/>
    </location>
</feature>
<dbReference type="CDD" id="cd00082">
    <property type="entry name" value="HisKA"/>
    <property type="match status" value="1"/>
</dbReference>
<keyword evidence="4" id="KW-0597">Phosphoprotein</keyword>
<dbReference type="CDD" id="cd06225">
    <property type="entry name" value="HAMP"/>
    <property type="match status" value="1"/>
</dbReference>
<dbReference type="EMBL" id="FNQN01000005">
    <property type="protein sequence ID" value="SEA40737.1"/>
    <property type="molecule type" value="Genomic_DNA"/>
</dbReference>
<dbReference type="InterPro" id="IPR005467">
    <property type="entry name" value="His_kinase_dom"/>
</dbReference>
<dbReference type="PANTHER" id="PTHR43065">
    <property type="entry name" value="SENSOR HISTIDINE KINASE"/>
    <property type="match status" value="1"/>
</dbReference>
<evidence type="ECO:0000259" key="10">
    <source>
        <dbReference type="PROSITE" id="PS50885"/>
    </source>
</evidence>
<comment type="catalytic activity">
    <reaction evidence="1">
        <text>ATP + protein L-histidine = ADP + protein N-phospho-L-histidine.</text>
        <dbReference type="EC" id="2.7.13.3"/>
    </reaction>
</comment>
<dbReference type="InterPro" id="IPR036890">
    <property type="entry name" value="HATPase_C_sf"/>
</dbReference>
<dbReference type="InterPro" id="IPR004358">
    <property type="entry name" value="Sig_transdc_His_kin-like_C"/>
</dbReference>
<keyword evidence="7" id="KW-0175">Coiled coil</keyword>
<protein>
    <recommendedName>
        <fullName evidence="3">histidine kinase</fullName>
        <ecNumber evidence="3">2.7.13.3</ecNumber>
    </recommendedName>
</protein>
<evidence type="ECO:0000256" key="5">
    <source>
        <dbReference type="ARBA" id="ARBA00022679"/>
    </source>
</evidence>
<dbReference type="Proteomes" id="UP000199409">
    <property type="component" value="Unassembled WGS sequence"/>
</dbReference>
<evidence type="ECO:0000256" key="8">
    <source>
        <dbReference type="SAM" id="Phobius"/>
    </source>
</evidence>
<dbReference type="PROSITE" id="PS50109">
    <property type="entry name" value="HIS_KIN"/>
    <property type="match status" value="1"/>
</dbReference>
<dbReference type="InterPro" id="IPR003661">
    <property type="entry name" value="HisK_dim/P_dom"/>
</dbReference>
<gene>
    <name evidence="11" type="ORF">SAMN05660420_02032</name>
</gene>
<feature type="domain" description="HAMP" evidence="10">
    <location>
        <begin position="182"/>
        <end position="234"/>
    </location>
</feature>
<dbReference type="GO" id="GO:0000155">
    <property type="term" value="F:phosphorelay sensor kinase activity"/>
    <property type="evidence" value="ECO:0007669"/>
    <property type="project" value="InterPro"/>
</dbReference>
<dbReference type="Gene3D" id="3.30.565.10">
    <property type="entry name" value="Histidine kinase-like ATPase, C-terminal domain"/>
    <property type="match status" value="1"/>
</dbReference>
<dbReference type="PRINTS" id="PR00344">
    <property type="entry name" value="BCTRLSENSOR"/>
</dbReference>
<feature type="coiled-coil region" evidence="7">
    <location>
        <begin position="215"/>
        <end position="242"/>
    </location>
</feature>
<keyword evidence="8" id="KW-1133">Transmembrane helix</keyword>
<sequence>MRLTVKITFAVLLGVALVFSAYSYFSIQREREQLKKNLSRESRHIGESLRFLVTELWQQRGEEVAIAFLKRANQDYQQTLVRWVWIEGDPLPQYQPRVPVEQLGELFHEETVALLAGSPDGKDFLLTYLPLITADGRVGAIELSESMDEMHDYVQESLRRSAVVVGVSVISGVLFMGVLGSIWIDRPMQKLRAQAERIGTGDLSTSINLPGSGEISELSSTIERMRGQLAEAREAEQIATNEKFEALEKLRHTERLATLGQLSAGIAHELGTPLNVISGRAKMIGRAGMKTDDIFRSAGIIGEQAERMTEIIRQLLSFARRGEAKKQTVDLNTLLRSIQSLLEPTAREHGVELLVDNAEQSQPVFADPGQLQQVVLNLTLNGIQAMSSGGHVTLSSFTTSNVVPPDTLATKQTHWACLQVKDQGKGMDAETLKKIFDPFFTTKDIGQGTGLGLSIAHGIIEEHGGWIAVDSIPEQGSCFSIYLPDPSEGEHA</sequence>
<keyword evidence="6 11" id="KW-0418">Kinase</keyword>
<dbReference type="STRING" id="37625.SAMN05660420_02032"/>
<keyword evidence="8" id="KW-0472">Membrane</keyword>
<dbReference type="Gene3D" id="6.10.340.10">
    <property type="match status" value="1"/>
</dbReference>
<dbReference type="SUPFAM" id="SSF158472">
    <property type="entry name" value="HAMP domain-like"/>
    <property type="match status" value="1"/>
</dbReference>
<organism evidence="11 12">
    <name type="scientific">Desulfuromusa kysingii</name>
    <dbReference type="NCBI Taxonomy" id="37625"/>
    <lineage>
        <taxon>Bacteria</taxon>
        <taxon>Pseudomonadati</taxon>
        <taxon>Thermodesulfobacteriota</taxon>
        <taxon>Desulfuromonadia</taxon>
        <taxon>Desulfuromonadales</taxon>
        <taxon>Geopsychrobacteraceae</taxon>
        <taxon>Desulfuromusa</taxon>
    </lineage>
</organism>
<dbReference type="PANTHER" id="PTHR43065:SF42">
    <property type="entry name" value="TWO-COMPONENT SENSOR PPRA"/>
    <property type="match status" value="1"/>
</dbReference>
<evidence type="ECO:0000256" key="4">
    <source>
        <dbReference type="ARBA" id="ARBA00022553"/>
    </source>
</evidence>
<dbReference type="SMART" id="SM00387">
    <property type="entry name" value="HATPase_c"/>
    <property type="match status" value="1"/>
</dbReference>
<dbReference type="Gene3D" id="1.10.287.130">
    <property type="match status" value="1"/>
</dbReference>
<evidence type="ECO:0000256" key="3">
    <source>
        <dbReference type="ARBA" id="ARBA00012438"/>
    </source>
</evidence>
<name>A0A1H4AY39_9BACT</name>
<evidence type="ECO:0000256" key="6">
    <source>
        <dbReference type="ARBA" id="ARBA00022777"/>
    </source>
</evidence>
<evidence type="ECO:0000256" key="1">
    <source>
        <dbReference type="ARBA" id="ARBA00000085"/>
    </source>
</evidence>
<dbReference type="Pfam" id="PF00512">
    <property type="entry name" value="HisKA"/>
    <property type="match status" value="1"/>
</dbReference>
<evidence type="ECO:0000256" key="7">
    <source>
        <dbReference type="SAM" id="Coils"/>
    </source>
</evidence>
<dbReference type="OrthoDB" id="9781147at2"/>
<evidence type="ECO:0000256" key="2">
    <source>
        <dbReference type="ARBA" id="ARBA00004370"/>
    </source>
</evidence>
<keyword evidence="5" id="KW-0808">Transferase</keyword>
<comment type="subcellular location">
    <subcellularLocation>
        <location evidence="2">Membrane</location>
    </subcellularLocation>
</comment>
<dbReference type="SMART" id="SM00388">
    <property type="entry name" value="HisKA"/>
    <property type="match status" value="1"/>
</dbReference>
<dbReference type="RefSeq" id="WP_092347686.1">
    <property type="nucleotide sequence ID" value="NZ_FNQN01000005.1"/>
</dbReference>
<dbReference type="SUPFAM" id="SSF55874">
    <property type="entry name" value="ATPase domain of HSP90 chaperone/DNA topoisomerase II/histidine kinase"/>
    <property type="match status" value="1"/>
</dbReference>
<dbReference type="SMART" id="SM00304">
    <property type="entry name" value="HAMP"/>
    <property type="match status" value="1"/>
</dbReference>
<dbReference type="PROSITE" id="PS50885">
    <property type="entry name" value="HAMP"/>
    <property type="match status" value="1"/>
</dbReference>
<dbReference type="InterPro" id="IPR036097">
    <property type="entry name" value="HisK_dim/P_sf"/>
</dbReference>
<dbReference type="InterPro" id="IPR003594">
    <property type="entry name" value="HATPase_dom"/>
</dbReference>
<dbReference type="SUPFAM" id="SSF47384">
    <property type="entry name" value="Homodimeric domain of signal transducing histidine kinase"/>
    <property type="match status" value="1"/>
</dbReference>
<evidence type="ECO:0000313" key="11">
    <source>
        <dbReference type="EMBL" id="SEA40737.1"/>
    </source>
</evidence>
<evidence type="ECO:0000259" key="9">
    <source>
        <dbReference type="PROSITE" id="PS50109"/>
    </source>
</evidence>
<dbReference type="AlphaFoldDB" id="A0A1H4AY39"/>
<dbReference type="Pfam" id="PF00672">
    <property type="entry name" value="HAMP"/>
    <property type="match status" value="1"/>
</dbReference>
<feature type="transmembrane region" description="Helical" evidence="8">
    <location>
        <begin position="162"/>
        <end position="184"/>
    </location>
</feature>
<proteinExistence type="predicted"/>
<keyword evidence="12" id="KW-1185">Reference proteome</keyword>
<dbReference type="GO" id="GO:0016020">
    <property type="term" value="C:membrane"/>
    <property type="evidence" value="ECO:0007669"/>
    <property type="project" value="UniProtKB-SubCell"/>
</dbReference>
<evidence type="ECO:0000313" key="12">
    <source>
        <dbReference type="Proteomes" id="UP000199409"/>
    </source>
</evidence>
<reference evidence="11 12" key="1">
    <citation type="submission" date="2016-10" db="EMBL/GenBank/DDBJ databases">
        <authorList>
            <person name="de Groot N.N."/>
        </authorList>
    </citation>
    <scope>NUCLEOTIDE SEQUENCE [LARGE SCALE GENOMIC DNA]</scope>
    <source>
        <strain evidence="11 12">DSM 7343</strain>
    </source>
</reference>
<dbReference type="Pfam" id="PF02518">
    <property type="entry name" value="HATPase_c"/>
    <property type="match status" value="1"/>
</dbReference>